<dbReference type="GO" id="GO:0051782">
    <property type="term" value="P:negative regulation of cell division"/>
    <property type="evidence" value="ECO:0007669"/>
    <property type="project" value="TreeGrafter"/>
</dbReference>
<dbReference type="GO" id="GO:0005829">
    <property type="term" value="C:cytosol"/>
    <property type="evidence" value="ECO:0007669"/>
    <property type="project" value="TreeGrafter"/>
</dbReference>
<evidence type="ECO:0000313" key="3">
    <source>
        <dbReference type="EMBL" id="BBA32521.1"/>
    </source>
</evidence>
<dbReference type="RefSeq" id="WP_119628299.1">
    <property type="nucleotide sequence ID" value="NZ_AP017928.1"/>
</dbReference>
<dbReference type="KEGG" id="mmai:sS8_0556"/>
<dbReference type="PROSITE" id="PS50110">
    <property type="entry name" value="RESPONSE_REGULATORY"/>
    <property type="match status" value="1"/>
</dbReference>
<sequence>MKSGKDESPHFLLVTESEAATRRLKDVIDQQGELFVSEPDPLERVLQIIDSVACVLAIVHVTQESRSRQMMLIEALRSAKPLLPVLVFADELDSDLVLAALRAGACDVIARDSSKSEMRERLQYAMERHAPQAGGMQKRSRGKIIAVVSARPDADCAIFALHLALVLHRMESGEKSLLLDLGMPVADSLLFLGLRSSYTFVDAVRSTRRFDEILIDTAFVKHASGLALLAMPEDDAGAPEITTNDVVVLLNILRTYHRHIVINLGGTPRSEFLALMISHADEVFLLCEQTVPSCRSNKHLMEFFEKHRLNERICLLVDRYLEKQDPSAAEIARRLGIPLKATLPSSGIARLAMKNSGRTLFEIAPKDKYTLAIENLASSLVQDKAPVERRRRFGFLNGLFQGK</sequence>
<dbReference type="GO" id="GO:0000160">
    <property type="term" value="P:phosphorelay signal transduction system"/>
    <property type="evidence" value="ECO:0007669"/>
    <property type="project" value="InterPro"/>
</dbReference>
<dbReference type="Proteomes" id="UP000266313">
    <property type="component" value="Chromosome"/>
</dbReference>
<dbReference type="InterPro" id="IPR050625">
    <property type="entry name" value="ParA/MinD_ATPase"/>
</dbReference>
<evidence type="ECO:0000313" key="4">
    <source>
        <dbReference type="Proteomes" id="UP000266313"/>
    </source>
</evidence>
<organism evidence="3 4">
    <name type="scientific">Methylocaldum marinum</name>
    <dbReference type="NCBI Taxonomy" id="1432792"/>
    <lineage>
        <taxon>Bacteria</taxon>
        <taxon>Pseudomonadati</taxon>
        <taxon>Pseudomonadota</taxon>
        <taxon>Gammaproteobacteria</taxon>
        <taxon>Methylococcales</taxon>
        <taxon>Methylococcaceae</taxon>
        <taxon>Methylocaldum</taxon>
    </lineage>
</organism>
<reference evidence="3 4" key="1">
    <citation type="submission" date="2016-12" db="EMBL/GenBank/DDBJ databases">
        <title>Genome sequencing of Methylocaldum marinum.</title>
        <authorList>
            <person name="Takeuchi M."/>
            <person name="Kamagata Y."/>
            <person name="Hiraoka S."/>
            <person name="Oshima K."/>
            <person name="Hattori M."/>
            <person name="Iwasaki W."/>
        </authorList>
    </citation>
    <scope>NUCLEOTIDE SEQUENCE [LARGE SCALE GENOMIC DNA]</scope>
    <source>
        <strain evidence="3 4">S8</strain>
    </source>
</reference>
<keyword evidence="4" id="KW-1185">Reference proteome</keyword>
<proteinExistence type="predicted"/>
<accession>A0A250KNI2</accession>
<dbReference type="Gene3D" id="3.40.50.2300">
    <property type="match status" value="1"/>
</dbReference>
<dbReference type="SUPFAM" id="SSF52540">
    <property type="entry name" value="P-loop containing nucleoside triphosphate hydrolases"/>
    <property type="match status" value="1"/>
</dbReference>
<dbReference type="EMBL" id="AP017928">
    <property type="protein sequence ID" value="BBA32521.1"/>
    <property type="molecule type" value="Genomic_DNA"/>
</dbReference>
<dbReference type="Pfam" id="PF16968">
    <property type="entry name" value="TadZ_N"/>
    <property type="match status" value="1"/>
</dbReference>
<dbReference type="InterPro" id="IPR011006">
    <property type="entry name" value="CheY-like_superfamily"/>
</dbReference>
<dbReference type="Gene3D" id="3.40.50.300">
    <property type="entry name" value="P-loop containing nucleotide triphosphate hydrolases"/>
    <property type="match status" value="1"/>
</dbReference>
<dbReference type="InterPro" id="IPR027417">
    <property type="entry name" value="P-loop_NTPase"/>
</dbReference>
<evidence type="ECO:0000256" key="1">
    <source>
        <dbReference type="PROSITE-ProRule" id="PRU00169"/>
    </source>
</evidence>
<feature type="domain" description="Response regulatory" evidence="2">
    <location>
        <begin position="10"/>
        <end position="126"/>
    </location>
</feature>
<dbReference type="PANTHER" id="PTHR43384">
    <property type="entry name" value="SEPTUM SITE-DETERMINING PROTEIN MIND HOMOLOG, CHLOROPLASTIC-RELATED"/>
    <property type="match status" value="1"/>
</dbReference>
<dbReference type="PANTHER" id="PTHR43384:SF13">
    <property type="entry name" value="SLR0110 PROTEIN"/>
    <property type="match status" value="1"/>
</dbReference>
<protein>
    <recommendedName>
        <fullName evidence="2">Response regulatory domain-containing protein</fullName>
    </recommendedName>
</protein>
<dbReference type="SUPFAM" id="SSF52172">
    <property type="entry name" value="CheY-like"/>
    <property type="match status" value="1"/>
</dbReference>
<dbReference type="GO" id="GO:0016887">
    <property type="term" value="F:ATP hydrolysis activity"/>
    <property type="evidence" value="ECO:0007669"/>
    <property type="project" value="TreeGrafter"/>
</dbReference>
<dbReference type="InterPro" id="IPR001789">
    <property type="entry name" value="Sig_transdc_resp-reg_receiver"/>
</dbReference>
<dbReference type="AlphaFoldDB" id="A0A250KNI2"/>
<evidence type="ECO:0000259" key="2">
    <source>
        <dbReference type="PROSITE" id="PS50110"/>
    </source>
</evidence>
<name>A0A250KNI2_9GAMM</name>
<dbReference type="InterPro" id="IPR031580">
    <property type="entry name" value="TadZ_N"/>
</dbReference>
<dbReference type="GO" id="GO:0005524">
    <property type="term" value="F:ATP binding"/>
    <property type="evidence" value="ECO:0007669"/>
    <property type="project" value="TreeGrafter"/>
</dbReference>
<gene>
    <name evidence="3" type="ORF">sS8_0556</name>
</gene>
<dbReference type="OrthoDB" id="5813333at2"/>
<dbReference type="GO" id="GO:0009898">
    <property type="term" value="C:cytoplasmic side of plasma membrane"/>
    <property type="evidence" value="ECO:0007669"/>
    <property type="project" value="TreeGrafter"/>
</dbReference>
<comment type="caution">
    <text evidence="1">Lacks conserved residue(s) required for the propagation of feature annotation.</text>
</comment>